<organism evidence="2 3">
    <name type="scientific">Borrelia bissettiae (strain DSM 17990 / CIP 109136 / DN127)</name>
    <name type="common">Borreliella bissettiae</name>
    <dbReference type="NCBI Taxonomy" id="521010"/>
    <lineage>
        <taxon>Bacteria</taxon>
        <taxon>Pseudomonadati</taxon>
        <taxon>Spirochaetota</taxon>
        <taxon>Spirochaetia</taxon>
        <taxon>Spirochaetales</taxon>
        <taxon>Borreliaceae</taxon>
        <taxon>Borreliella</taxon>
    </lineage>
</organism>
<proteinExistence type="predicted"/>
<keyword evidence="3" id="KW-1185">Reference proteome</keyword>
<evidence type="ECO:0000313" key="2">
    <source>
        <dbReference type="EMBL" id="AEL19456.1"/>
    </source>
</evidence>
<dbReference type="HOGENOM" id="CLU_3340821_0_0_12"/>
<reference key="1">
    <citation type="submission" date="2011-06" db="EMBL/GenBank/DDBJ databases">
        <authorList>
            <person name="Mongodin E.F."/>
            <person name="Casjens S.R."/>
            <person name="Fraser-Liggett C.M."/>
            <person name="Qiu W.-G."/>
            <person name="Dunn J.J."/>
            <person name="Luft B.J."/>
            <person name="Schutzer S.E."/>
        </authorList>
    </citation>
    <scope>NUCLEOTIDE SEQUENCE</scope>
    <source>
        <strain>DN127</strain>
    </source>
</reference>
<dbReference type="Proteomes" id="UP000001634">
    <property type="component" value="Plasmid lp25"/>
</dbReference>
<keyword evidence="1" id="KW-0472">Membrane</keyword>
<gene>
    <name evidence="2" type="ordered locus">BbiDN127_E0019</name>
</gene>
<reference evidence="2 3" key="2">
    <citation type="journal article" date="2012" name="J. Bacteriol.">
        <title>Whole-Genome Sequences of Borrelia bissettii, Borrelia valaisiana, and Borrelia spielmanii.</title>
        <authorList>
            <person name="Schutzer S.E."/>
            <person name="Fraser-Liggett C.M."/>
            <person name="Qiu W.G."/>
            <person name="Kraiczy P."/>
            <person name="Mongodin E.F."/>
            <person name="Dunn J.J."/>
            <person name="Luft B.J."/>
            <person name="Casjens S.R."/>
        </authorList>
    </citation>
    <scope>NUCLEOTIDE SEQUENCE [LARGE SCALE GENOMIC DNA]</scope>
    <source>
        <strain evidence="3">DSM 17990 / CIP 109136 / DN127</strain>
    </source>
</reference>
<protein>
    <submittedName>
        <fullName evidence="2">Membrane protein</fullName>
    </submittedName>
</protein>
<evidence type="ECO:0000313" key="3">
    <source>
        <dbReference type="Proteomes" id="UP000001634"/>
    </source>
</evidence>
<feature type="transmembrane region" description="Helical" evidence="1">
    <location>
        <begin position="6"/>
        <end position="30"/>
    </location>
</feature>
<keyword evidence="1" id="KW-0812">Transmembrane</keyword>
<geneLocation type="plasmid" evidence="2 3">
    <name>lp25</name>
</geneLocation>
<dbReference type="KEGG" id="bbs:BbiDN127_E0019"/>
<keyword evidence="1" id="KW-1133">Transmembrane helix</keyword>
<sequence length="37" mass="4030">MHLIVFIVICFGDFGICALGGSSFLGFIFLPYSVQCN</sequence>
<keyword evidence="2" id="KW-0614">Plasmid</keyword>
<name>G0AP30_BORBD</name>
<dbReference type="EMBL" id="CP002757">
    <property type="protein sequence ID" value="AEL19456.1"/>
    <property type="molecule type" value="Genomic_DNA"/>
</dbReference>
<dbReference type="AlphaFoldDB" id="G0AP30"/>
<evidence type="ECO:0000256" key="1">
    <source>
        <dbReference type="SAM" id="Phobius"/>
    </source>
</evidence>
<accession>G0AP30</accession>